<dbReference type="AlphaFoldDB" id="A0A4W6D8Z7"/>
<accession>A0A4W6D8Z7</accession>
<dbReference type="GO" id="GO:0004864">
    <property type="term" value="F:protein phosphatase inhibitor activity"/>
    <property type="evidence" value="ECO:0007669"/>
    <property type="project" value="UniProtKB-KW"/>
</dbReference>
<dbReference type="Proteomes" id="UP000694890">
    <property type="component" value="Linkage group LG17"/>
</dbReference>
<dbReference type="GO" id="GO:0009966">
    <property type="term" value="P:regulation of signal transduction"/>
    <property type="evidence" value="ECO:0007669"/>
    <property type="project" value="InterPro"/>
</dbReference>
<feature type="region of interest" description="Disordered" evidence="3">
    <location>
        <begin position="168"/>
        <end position="208"/>
    </location>
</feature>
<dbReference type="PANTHER" id="PTHR12398">
    <property type="entry name" value="PROTEIN PHOSPHATASE INHIBITOR"/>
    <property type="match status" value="1"/>
</dbReference>
<reference evidence="4" key="3">
    <citation type="submission" date="2025-05" db="UniProtKB">
        <authorList>
            <consortium name="Ensembl"/>
        </authorList>
    </citation>
    <scope>IDENTIFICATION</scope>
</reference>
<feature type="region of interest" description="Disordered" evidence="3">
    <location>
        <begin position="1"/>
        <end position="148"/>
    </location>
</feature>
<evidence type="ECO:0000256" key="1">
    <source>
        <dbReference type="ARBA" id="ARBA00005472"/>
    </source>
</evidence>
<protein>
    <submittedName>
        <fullName evidence="4">Protein phosphatase 1, regulatory (inhibitor) subunit 2</fullName>
    </submittedName>
    <submittedName>
        <fullName evidence="6">Protein phosphatase inhibitor 2 isoform X2</fullName>
    </submittedName>
</protein>
<evidence type="ECO:0000256" key="2">
    <source>
        <dbReference type="ARBA" id="ARBA00023272"/>
    </source>
</evidence>
<dbReference type="PANTHER" id="PTHR12398:SF20">
    <property type="entry name" value="PROTEIN PHOSPHATASE 1 REGULATORY INHIBITOR SUBUNIT 2"/>
    <property type="match status" value="1"/>
</dbReference>
<dbReference type="Pfam" id="PF04979">
    <property type="entry name" value="IPP-2"/>
    <property type="match status" value="1"/>
</dbReference>
<sequence>MAAPRPIKGILKNKNSGTNVKSLPDEVPGENPEQAPGLSEDDQQKKSQKWDEMNILATYHPPDKDYGLMKIDEPSTPFNRMVGDDDDEGALSDSDGHGGLAADDLASKLVAAEGAEPRFMKEEEESSEEEEEELTPEEQAKKKHFQMMRKMHYNEGLNIKLARQLIASELEDDEDADEEMRDDTEETEEINVDPPQEGEETVSLCTSG</sequence>
<evidence type="ECO:0000256" key="3">
    <source>
        <dbReference type="SAM" id="MobiDB-lite"/>
    </source>
</evidence>
<comment type="similarity">
    <text evidence="1">Belongs to the protein phosphatase inhibitor 2 family.</text>
</comment>
<feature type="compositionally biased region" description="Basic and acidic residues" evidence="3">
    <location>
        <begin position="61"/>
        <end position="73"/>
    </location>
</feature>
<dbReference type="GeneTree" id="ENSGT00390000004757"/>
<organism evidence="4 5">
    <name type="scientific">Lates calcarifer</name>
    <name type="common">Barramundi</name>
    <name type="synonym">Holocentrus calcarifer</name>
    <dbReference type="NCBI Taxonomy" id="8187"/>
    <lineage>
        <taxon>Eukaryota</taxon>
        <taxon>Metazoa</taxon>
        <taxon>Chordata</taxon>
        <taxon>Craniata</taxon>
        <taxon>Vertebrata</taxon>
        <taxon>Euteleostomi</taxon>
        <taxon>Actinopterygii</taxon>
        <taxon>Neopterygii</taxon>
        <taxon>Teleostei</taxon>
        <taxon>Neoteleostei</taxon>
        <taxon>Acanthomorphata</taxon>
        <taxon>Carangaria</taxon>
        <taxon>Carangaria incertae sedis</taxon>
        <taxon>Centropomidae</taxon>
        <taxon>Lates</taxon>
    </lineage>
</organism>
<keyword evidence="2 6" id="KW-0650">Protein phosphatase inhibitor</keyword>
<dbReference type="OrthoDB" id="551302at2759"/>
<dbReference type="Ensembl" id="ENSLCAT00010021906.1">
    <property type="protein sequence ID" value="ENSLCAP00010021437.1"/>
    <property type="gene ID" value="ENSLCAG00010010111.1"/>
</dbReference>
<dbReference type="InterPro" id="IPR007062">
    <property type="entry name" value="PPI-2"/>
</dbReference>
<evidence type="ECO:0000313" key="5">
    <source>
        <dbReference type="Proteomes" id="UP000314980"/>
    </source>
</evidence>
<dbReference type="CTD" id="5504"/>
<dbReference type="STRING" id="8187.ENSLCAP00010021437"/>
<dbReference type="GeneID" id="108881241"/>
<dbReference type="RefSeq" id="XP_018528623.1">
    <property type="nucleotide sequence ID" value="XM_018673107.2"/>
</dbReference>
<feature type="compositionally biased region" description="Acidic residues" evidence="3">
    <location>
        <begin position="169"/>
        <end position="200"/>
    </location>
</feature>
<proteinExistence type="inferred from homology"/>
<dbReference type="Proteomes" id="UP000314980">
    <property type="component" value="Unassembled WGS sequence"/>
</dbReference>
<reference evidence="5" key="1">
    <citation type="submission" date="2015-09" db="EMBL/GenBank/DDBJ databases">
        <authorList>
            <person name="Sai Rama Sridatta P."/>
        </authorList>
    </citation>
    <scope>NUCLEOTIDE SEQUENCE [LARGE SCALE GENOMIC DNA]</scope>
</reference>
<reference evidence="6" key="2">
    <citation type="submission" date="2025-04" db="UniProtKB">
        <authorList>
            <consortium name="RefSeq"/>
        </authorList>
    </citation>
    <scope>IDENTIFICATION</scope>
    <source>
        <tissue evidence="6">Brain</tissue>
    </source>
</reference>
<evidence type="ECO:0000313" key="6">
    <source>
        <dbReference type="RefSeq" id="XP_018528623.1"/>
    </source>
</evidence>
<gene>
    <name evidence="4 6" type="primary">ppp1r2</name>
</gene>
<feature type="compositionally biased region" description="Basic and acidic residues" evidence="3">
    <location>
        <begin position="42"/>
        <end position="52"/>
    </location>
</feature>
<keyword evidence="5" id="KW-1185">Reference proteome</keyword>
<feature type="compositionally biased region" description="Acidic residues" evidence="3">
    <location>
        <begin position="122"/>
        <end position="136"/>
    </location>
</feature>
<name>A0A4W6D8Z7_LATCA</name>
<evidence type="ECO:0000313" key="4">
    <source>
        <dbReference type="Ensembl" id="ENSLCAP00010021437.1"/>
    </source>
</evidence>
<dbReference type="Gene3D" id="6.10.250.1050">
    <property type="match status" value="2"/>
</dbReference>
<dbReference type="InParanoid" id="A0A4W6D8Z7"/>